<feature type="region of interest" description="Disordered" evidence="1">
    <location>
        <begin position="3038"/>
        <end position="3095"/>
    </location>
</feature>
<feature type="compositionally biased region" description="Polar residues" evidence="1">
    <location>
        <begin position="3138"/>
        <end position="3151"/>
    </location>
</feature>
<feature type="compositionally biased region" description="Acidic residues" evidence="1">
    <location>
        <begin position="2158"/>
        <end position="2171"/>
    </location>
</feature>
<evidence type="ECO:0000256" key="1">
    <source>
        <dbReference type="SAM" id="MobiDB-lite"/>
    </source>
</evidence>
<feature type="compositionally biased region" description="Pro residues" evidence="1">
    <location>
        <begin position="3152"/>
        <end position="3161"/>
    </location>
</feature>
<feature type="region of interest" description="Disordered" evidence="1">
    <location>
        <begin position="2369"/>
        <end position="2399"/>
    </location>
</feature>
<feature type="region of interest" description="Disordered" evidence="1">
    <location>
        <begin position="1638"/>
        <end position="1670"/>
    </location>
</feature>
<dbReference type="PANTHER" id="PTHR14918">
    <property type="entry name" value="KICSTOR COMPLEX PROTEIN SZT2"/>
    <property type="match status" value="1"/>
</dbReference>
<dbReference type="GO" id="GO:0005777">
    <property type="term" value="C:peroxisome"/>
    <property type="evidence" value="ECO:0007669"/>
    <property type="project" value="InterPro"/>
</dbReference>
<feature type="compositionally biased region" description="Basic and acidic residues" evidence="1">
    <location>
        <begin position="57"/>
        <end position="85"/>
    </location>
</feature>
<proteinExistence type="predicted"/>
<comment type="caution">
    <text evidence="2">The sequence shown here is derived from an EMBL/GenBank/DDBJ whole genome shotgun (WGS) entry which is preliminary data.</text>
</comment>
<feature type="region of interest" description="Disordered" evidence="1">
    <location>
        <begin position="2142"/>
        <end position="2175"/>
    </location>
</feature>
<dbReference type="Proteomes" id="UP000192578">
    <property type="component" value="Unassembled WGS sequence"/>
</dbReference>
<feature type="region of interest" description="Disordered" evidence="1">
    <location>
        <begin position="1"/>
        <end position="173"/>
    </location>
</feature>
<dbReference type="InterPro" id="IPR033228">
    <property type="entry name" value="SZT2"/>
</dbReference>
<feature type="compositionally biased region" description="Basic and acidic residues" evidence="1">
    <location>
        <begin position="1"/>
        <end position="18"/>
    </location>
</feature>
<feature type="region of interest" description="Disordered" evidence="1">
    <location>
        <begin position="187"/>
        <end position="219"/>
    </location>
</feature>
<feature type="region of interest" description="Disordered" evidence="1">
    <location>
        <begin position="3130"/>
        <end position="3161"/>
    </location>
</feature>
<sequence length="3695" mass="411723">MADPGSHHDGSPRSKYDSSPEASGGELNSVRAMDRETSSVEPEERHPRLVSLLQHEISPEGSDKEMDSVRAMDRETSPVEPEESRLGVVSLPQRDNNPEGSDPETNFVGREASSTEPDVGRPRRSLLSEVQLAPDESNQGLSSVEGTREGRKSLVEHLPDSPPLDVGTSPEDSTAVAISDLLVTQPDKLDAAEESREGLPPVFQQPKLDIRPESLGPTVTPVAGVRQVEKRSGILRHREDDGRLRVASFSRNADVSPDGSDLDLDPGEQATDRKRLEVRLSGSSAPSVDEDTLHSDEVDSAEEAGQVFVMMDGTFRVSRNTRAQWFLQYLNKTVVWSPEDKVGSDDFCEPLEIISCIPRRPAFPAGDTPAQLMKRSYRITQNTAMTFLSKSYRLVFALDLTPSLSAVSMINRNIAFEELFRALHDCFTAISQPALIPGTTITFAPKVFVTVVAHAPFLSAKSAPVIVKGYKLSPETLKGLLDIVHAELINLEDDMIPRLNAEVKKYSMQIPTEATRMSKPFTTMDMTLANILRKGLLSAQLLPDNSCGHIIVVTDGIVDFPDVTVMDSLLSQLRTHTISVSFIRVGYTAASSNPIGSDFGYLCNTDLMEFIAKTTSGAYVEHKQSSLGVRAAAAAPVVGVGVPGALGGCGGVKFVVLGELDGTDASIFQKAFFTWNFQQGVDGVTGDLVNQPDSLAYEAPGGRIIHQRYSPRSTLDLSVGALLSIRLREGFTIKSVAFSKGNSHIDMVLTMPWKPEISLEYRIGAAWPPTDGTPVTVEIHVEAPYEFLYDLSCPAPKNVYGKFRLATLKQFKHTVQSLEQTDMFLLHFEQFRASALHYTLPDVIRDGLPVFYFPPDDMENPIYSTEDLVEHMEFANFWKPLCVMDVNLWHKWLHAHRISLLLEHDRPLLTNIFSPKRGPTVRCDHALNQLHDLLRTWSTIVLVERHSYVRFIFDEQESTEIPKSFFIIRLAAKPPCVVLRLAFLGGTSGNFRHKIISEIEDQLTKLVVHVKSAFSSETTDVLCCWRLAKPVEKMLIQYKDVPSDMYNVSPTAPAHQDKSTQTPFPVANPGAFQALSRFLHCRRYVWLPFKGSTPTLFFDVVGRVLTALAKLRLREGFRFASTSGGVFNMTLEIEMKDIPPKTVNGRVVTARHESDSTKNDFPPCVAQYIIFPPRSVRNSVRDGDEDVESRDPKYSIAVEVWLEPQYGLSVSPKSAPYLNGQEYKGIPDRIHEVDVDLLSSFLTFETLFSICKRDEKSRISRRPWQNAIAGPSLMTSSVIAVHPTVPIPSSTFDENADILDFPFDIPRLISKCQRTRMLFCSFRQSRLAKNVDESNEILFRYFLASVRRLHAREVQLTKEDCAALMKVLHDGDGGPVSQVASLTSSSTFEEEMPPLARQIPSGFNAATTVEWKAFVQKLADNMLFVTFIPASYAHLRHVNLALDLPDVEAVGDYSSLSTGVQSDSTAVSHGEGDSETGEEFVTSRRPSALPVPVFLFHCTFESLQSAIVDERPLSRKSNMEFDLTKNFNCVYDRMSKRVSECRPDESAGSDRASSSMRSASFSMRTHKDNSKLFVVFGALEDAFAKAFVQGVYKSLHLGLDVDPYDIQTASDGLCDETPIDLDLTTFIKAICEHFRELTSRRTRRQSGNRKSSEGASSMSQLYPRPPAETHSSIREQFKMAVSGCLKHSANRPEVFYFALPGFHDSNGGGEGASTSEVDMNSSDVSESSVEFRLDSVSAGNLRESVSGISEAESLGQGFFKGGSGDSSRSVFGSEHSATTAERDMEEYDENEEGEEDEDGLKSPLFVEFFCSVVLSESKKQLGHFAVKDLPTCLNEILTVIDSKGDLKTLDLHDIQIRLEVLCLYLPDELKNIPPLDGRTAIRTISGGSSVNNLRGSDSDVSTIHEGSTAVSEVGDLIQLPLEQSEKVRNMVESLKWHLQDEIAYMLSKGEGMPSEENLRLVVDHVQHATSRKRFTCVEQKIPLKFVFNVEQSFGMFIERFEKSVISGFEKSVIPGFEKSVIQRFRFVKEGEFYCLIRCPTSPQLARRRLPSQQYLTDGMAESLAKVRARSPSVDSELHPAGQRKRHTAPGAQGSRRASLPVYTLNREMHGIVNPVNNADIKAINRMPSIRDSSVTDDEACVFEGGEVGDPGYDAGSSESEEEEQEVNEPTEETPARGQLPEFWLILRLTSSEAGLFFHVRESESSAEMEKYRELIDEVARKIKSAAKVVNQVLILKDLLATRRCINLLEQETSDELWKGSGGPGGDKLNNPDDGDNEAADSSYLQASLTFAPGFFRCDVVYEHEFIIHPRLKVGPGRVASRAVKALSDTLNKFAVVNRQNMFVLEDTGKDPSSIFYFRFQEKIVGRRMTGPSLEDSSQLRGSSSAKDLEQTPTGSLLESENLTPRSAVALDEIDGAGCNTAATKNDTIIFSFYGICDVSGQISTDLVTVLQNRLDEAVLESLNMSLSRNTMLKLNADDVRFIQPVKSEPGEILELELPAPTTATHADLFRVFHYVLQNLCGFLHCPKYGDFDVDRHFHFMDAKGRWEPADDEASFLYRDAGNRGLAFIYVVLSSEKAMVGDDVSMMPDGGFLENLKELTTVFPVTSGGDLSFHIWEKGNIDRTALRDKLSHTVHHALLDYWMEKSVVPSLRQQPGGTSLPAANCSLLQAYLKIGVDCKCPAYQSSSFTLPSRRAVDLIAEQIVGVVSQQNLSLNVAALISKVDEEVETDITEAKIEGPASIKELLLPRVKNLVPGTFVCCRVLGMPPEEGDVYERRTRSVSTDAAGCEDKAAKMRTLKRFLSRVDHIGSTTVPRSRLMFFLITDVLCQVYLYNFSPDTATAFEKAVARLFEWHHERHRFLHNVLLQKCGIFQPMAVFESRPSAEGASFTASPMQADLLFSYSNVPTRDNTKNPHNAKYSAMIPGFHTVMEAGVPTRLFADPERGNYDPVKYHGKQFQEIRQRKKRANEVRARLYELYELWRARDRRRPATEDWLTLLKANAKAAHFCASPLLFDPQWRRNLSNRFPDRQLQCATPIHKGGNCAHEDEPVTAPPPMPPGTRSRHSSGVPVSTPKEKVKPATTAATEQARRISGPTPDQLWHTQIRTILMTEYVHYLQMQGFSVVFLDPPTSQRHVKKSPQGTTRATSGTSSPTPVPIPSNVPAPMPRFTPACTYLQRCVPGGMILLELYYFEPFLFSRLYALDRCKFSDDYAPVGGDPDKALLNLQREIDRLKVAMHMHSFLYDFHLRRLMDYLSGKHLIFKQGYHLVSFFDDFGNYYQKPPSYAKSSFQSGTLTVPCGSLPASQLYHYILTRDKLYGLNAVRMSSVQPDDESDTTFALACSAIPCPDQAYEYSFIVYADTHEPQAPGNSELILRYYIILSSKEDMFSTDYLEERFGSFKTLPPPKKARTSLVEAPAGGVSAFSLMPIPASFDIKDPVRENLQDRPGVIHGSTDNMTAKASLVSAFPANFLYIGYFSRLETELHRIVLEQKVVLEKFIRTVLARANTDCVRDTLWRRLTSVGKGVDDDAAKRRADFAQARHREDSGSAGRLMSDSYRNSPKLTPAEFEELIAHVYREPVIKWDPELSVFLHANASWLDGLLDTLKTKYWEVQRFFVSPSSQGSLLQTQHLVIVCQNVQDITLYLSLRAGASSLDASVLSRNPISLEELRKNSVFVEFMQGFVNACCFHMWKAGLPS</sequence>
<feature type="compositionally biased region" description="Basic and acidic residues" evidence="1">
    <location>
        <begin position="187"/>
        <end position="197"/>
    </location>
</feature>
<gene>
    <name evidence="2" type="ORF">BV898_06911</name>
</gene>
<feature type="region of interest" description="Disordered" evidence="1">
    <location>
        <begin position="249"/>
        <end position="272"/>
    </location>
</feature>
<dbReference type="EMBL" id="MTYJ01000043">
    <property type="protein sequence ID" value="OQV19057.1"/>
    <property type="molecule type" value="Genomic_DNA"/>
</dbReference>
<feature type="compositionally biased region" description="Basic and acidic residues" evidence="1">
    <location>
        <begin position="32"/>
        <end position="47"/>
    </location>
</feature>
<evidence type="ECO:0000313" key="2">
    <source>
        <dbReference type="EMBL" id="OQV19057.1"/>
    </source>
</evidence>
<evidence type="ECO:0000313" key="3">
    <source>
        <dbReference type="Proteomes" id="UP000192578"/>
    </source>
</evidence>
<feature type="region of interest" description="Disordered" evidence="1">
    <location>
        <begin position="2065"/>
        <end position="2097"/>
    </location>
</feature>
<feature type="region of interest" description="Disordered" evidence="1">
    <location>
        <begin position="278"/>
        <end position="297"/>
    </location>
</feature>
<feature type="compositionally biased region" description="Acidic residues" evidence="1">
    <location>
        <begin position="1783"/>
        <end position="1798"/>
    </location>
</feature>
<dbReference type="PANTHER" id="PTHR14918:SF3">
    <property type="entry name" value="KICSTOR COMPLEX PROTEIN SZT2"/>
    <property type="match status" value="1"/>
</dbReference>
<feature type="compositionally biased region" description="Basic and acidic residues" evidence="1">
    <location>
        <begin position="146"/>
        <end position="159"/>
    </location>
</feature>
<feature type="compositionally biased region" description="Polar residues" evidence="1">
    <location>
        <begin position="1458"/>
        <end position="1467"/>
    </location>
</feature>
<keyword evidence="3" id="KW-1185">Reference proteome</keyword>
<feature type="compositionally biased region" description="Polar residues" evidence="1">
    <location>
        <begin position="1765"/>
        <end position="1779"/>
    </location>
</feature>
<name>A0A1W0WV74_HYPEX</name>
<feature type="region of interest" description="Disordered" evidence="1">
    <location>
        <begin position="1458"/>
        <end position="1482"/>
    </location>
</feature>
<feature type="compositionally biased region" description="Polar residues" evidence="1">
    <location>
        <begin position="2374"/>
        <end position="2399"/>
    </location>
</feature>
<dbReference type="OrthoDB" id="43547at2759"/>
<feature type="region of interest" description="Disordered" evidence="1">
    <location>
        <begin position="1762"/>
        <end position="1798"/>
    </location>
</feature>
<reference evidence="3" key="1">
    <citation type="submission" date="2017-01" db="EMBL/GenBank/DDBJ databases">
        <title>Comparative genomics of anhydrobiosis in the tardigrade Hypsibius dujardini.</title>
        <authorList>
            <person name="Yoshida Y."/>
            <person name="Koutsovoulos G."/>
            <person name="Laetsch D."/>
            <person name="Stevens L."/>
            <person name="Kumar S."/>
            <person name="Horikawa D."/>
            <person name="Ishino K."/>
            <person name="Komine S."/>
            <person name="Tomita M."/>
            <person name="Blaxter M."/>
            <person name="Arakawa K."/>
        </authorList>
    </citation>
    <scope>NUCLEOTIDE SEQUENCE [LARGE SCALE GENOMIC DNA]</scope>
    <source>
        <strain evidence="3">Z151</strain>
    </source>
</reference>
<feature type="region of interest" description="Disordered" evidence="1">
    <location>
        <begin position="3536"/>
        <end position="3556"/>
    </location>
</feature>
<organism evidence="2 3">
    <name type="scientific">Hypsibius exemplaris</name>
    <name type="common">Freshwater tardigrade</name>
    <dbReference type="NCBI Taxonomy" id="2072580"/>
    <lineage>
        <taxon>Eukaryota</taxon>
        <taxon>Metazoa</taxon>
        <taxon>Ecdysozoa</taxon>
        <taxon>Tardigrada</taxon>
        <taxon>Eutardigrada</taxon>
        <taxon>Parachela</taxon>
        <taxon>Hypsibioidea</taxon>
        <taxon>Hypsibiidae</taxon>
        <taxon>Hypsibius</taxon>
    </lineage>
</organism>
<feature type="region of interest" description="Disordered" evidence="1">
    <location>
        <begin position="2255"/>
        <end position="2278"/>
    </location>
</feature>
<accession>A0A1W0WV74</accession>
<protein>
    <submittedName>
        <fullName evidence="2">Protein SZT2</fullName>
    </submittedName>
</protein>
<feature type="compositionally biased region" description="Polar residues" evidence="1">
    <location>
        <begin position="136"/>
        <end position="145"/>
    </location>
</feature>